<dbReference type="EMBL" id="CADIKH010000030">
    <property type="protein sequence ID" value="CAB3766680.1"/>
    <property type="molecule type" value="Genomic_DNA"/>
</dbReference>
<organism evidence="3 4">
    <name type="scientific">Paraburkholderia humisilvae</name>
    <dbReference type="NCBI Taxonomy" id="627669"/>
    <lineage>
        <taxon>Bacteria</taxon>
        <taxon>Pseudomonadati</taxon>
        <taxon>Pseudomonadota</taxon>
        <taxon>Betaproteobacteria</taxon>
        <taxon>Burkholderiales</taxon>
        <taxon>Burkholderiaceae</taxon>
        <taxon>Paraburkholderia</taxon>
    </lineage>
</organism>
<dbReference type="GO" id="GO:0009384">
    <property type="term" value="F:N-acylmannosamine kinase activity"/>
    <property type="evidence" value="ECO:0007669"/>
    <property type="project" value="UniProtKB-EC"/>
</dbReference>
<dbReference type="Proteomes" id="UP000494363">
    <property type="component" value="Unassembled WGS sequence"/>
</dbReference>
<proteinExistence type="inferred from homology"/>
<keyword evidence="4" id="KW-1185">Reference proteome</keyword>
<protein>
    <submittedName>
        <fullName evidence="3">N-acetylmannosamine kinase</fullName>
        <ecNumber evidence="3">2.7.1.60</ecNumber>
    </submittedName>
</protein>
<keyword evidence="3" id="KW-0808">Transferase</keyword>
<gene>
    <name evidence="3" type="primary">nanK_2</name>
    <name evidence="3" type="ORF">LMG29542_05423</name>
</gene>
<dbReference type="CDD" id="cd24058">
    <property type="entry name" value="ASKHA_NBD_ROK_PPGK"/>
    <property type="match status" value="1"/>
</dbReference>
<dbReference type="AlphaFoldDB" id="A0A6J5EJD8"/>
<dbReference type="InterPro" id="IPR043129">
    <property type="entry name" value="ATPase_NBD"/>
</dbReference>
<dbReference type="InterPro" id="IPR000600">
    <property type="entry name" value="ROK"/>
</dbReference>
<evidence type="ECO:0000313" key="4">
    <source>
        <dbReference type="Proteomes" id="UP000494363"/>
    </source>
</evidence>
<dbReference type="Gene3D" id="3.30.420.40">
    <property type="match status" value="2"/>
</dbReference>
<dbReference type="PANTHER" id="PTHR18964">
    <property type="entry name" value="ROK (REPRESSOR, ORF, KINASE) FAMILY"/>
    <property type="match status" value="1"/>
</dbReference>
<evidence type="ECO:0000256" key="1">
    <source>
        <dbReference type="ARBA" id="ARBA00006479"/>
    </source>
</evidence>
<feature type="compositionally biased region" description="Polar residues" evidence="2">
    <location>
        <begin position="321"/>
        <end position="330"/>
    </location>
</feature>
<comment type="similarity">
    <text evidence="1">Belongs to the ROK (NagC/XylR) family.</text>
</comment>
<evidence type="ECO:0000256" key="2">
    <source>
        <dbReference type="SAM" id="MobiDB-lite"/>
    </source>
</evidence>
<keyword evidence="3" id="KW-0418">Kinase</keyword>
<feature type="region of interest" description="Disordered" evidence="2">
    <location>
        <begin position="311"/>
        <end position="330"/>
    </location>
</feature>
<dbReference type="PANTHER" id="PTHR18964:SF149">
    <property type="entry name" value="BIFUNCTIONAL UDP-N-ACETYLGLUCOSAMINE 2-EPIMERASE_N-ACETYLMANNOSAMINE KINASE"/>
    <property type="match status" value="1"/>
</dbReference>
<dbReference type="Pfam" id="PF00480">
    <property type="entry name" value="ROK"/>
    <property type="match status" value="1"/>
</dbReference>
<reference evidence="3 4" key="1">
    <citation type="submission" date="2020-04" db="EMBL/GenBank/DDBJ databases">
        <authorList>
            <person name="De Canck E."/>
        </authorList>
    </citation>
    <scope>NUCLEOTIDE SEQUENCE [LARGE SCALE GENOMIC DNA]</scope>
    <source>
        <strain evidence="3 4">LMG 29542</strain>
    </source>
</reference>
<name>A0A6J5EJD8_9BURK</name>
<sequence>MPTRKTTVASKKASAKKAVARGAVKSAATKKTAPKKAAVKAAVKKAAVKKVAVKKAAAVKMPKAAVAPHIAPGRASSERILAIDIGGTGLKAAVIDGHGKMLGERVRVATPHPCTPEQMVDTLATLVNPLLTQHHPTRMSIGFPGVVRENCVLTAPNIGDEGWHGVPLASMLARRVGNLPVRMINDAEMQGFAAIEGHGLEFVLTLGTGAGTALFRDGELMPHLELAHHPVSKTRTYDEYIGAHARDQAGDKRWNKRVEKVIDVLSKLVNYDRLWIGGGNAVNLKFDLPANVAIVSNAAGIEGGAKLWHPRSMRESRQLPDANQRTGEFG</sequence>
<dbReference type="SUPFAM" id="SSF53067">
    <property type="entry name" value="Actin-like ATPase domain"/>
    <property type="match status" value="1"/>
</dbReference>
<accession>A0A6J5EJD8</accession>
<evidence type="ECO:0000313" key="3">
    <source>
        <dbReference type="EMBL" id="CAB3766680.1"/>
    </source>
</evidence>
<dbReference type="EC" id="2.7.1.60" evidence="3"/>